<comment type="caution">
    <text evidence="1">The sequence shown here is derived from an EMBL/GenBank/DDBJ whole genome shotgun (WGS) entry which is preliminary data.</text>
</comment>
<evidence type="ECO:0000313" key="1">
    <source>
        <dbReference type="EMBL" id="TNC47962.1"/>
    </source>
</evidence>
<proteinExistence type="predicted"/>
<reference evidence="1 2" key="1">
    <citation type="submission" date="2019-05" db="EMBL/GenBank/DDBJ databases">
        <title>Mumia sp. nov., isolated from the intestinal contents of plateau pika (Ochotona curzoniae) in the Qinghai-Tibet plateau of China.</title>
        <authorList>
            <person name="Tian Z."/>
        </authorList>
    </citation>
    <scope>NUCLEOTIDE SEQUENCE [LARGE SCALE GENOMIC DNA]</scope>
    <source>
        <strain evidence="2">527</strain>
    </source>
</reference>
<gene>
    <name evidence="1" type="ORF">FHE65_08620</name>
</gene>
<organism evidence="1 2">
    <name type="scientific">Mumia zhuanghuii</name>
    <dbReference type="NCBI Taxonomy" id="2585211"/>
    <lineage>
        <taxon>Bacteria</taxon>
        <taxon>Bacillati</taxon>
        <taxon>Actinomycetota</taxon>
        <taxon>Actinomycetes</taxon>
        <taxon>Propionibacteriales</taxon>
        <taxon>Nocardioidaceae</taxon>
        <taxon>Mumia</taxon>
    </lineage>
</organism>
<dbReference type="RefSeq" id="WP_139105703.1">
    <property type="nucleotide sequence ID" value="NZ_VDFR01000040.1"/>
</dbReference>
<dbReference type="AlphaFoldDB" id="A0A5C4MQ08"/>
<evidence type="ECO:0000313" key="2">
    <source>
        <dbReference type="Proteomes" id="UP000306740"/>
    </source>
</evidence>
<dbReference type="Proteomes" id="UP000306740">
    <property type="component" value="Unassembled WGS sequence"/>
</dbReference>
<protein>
    <submittedName>
        <fullName evidence="1">Uncharacterized protein</fullName>
    </submittedName>
</protein>
<name>A0A5C4MQ08_9ACTN</name>
<accession>A0A5C4MQ08</accession>
<dbReference type="EMBL" id="VDFR01000040">
    <property type="protein sequence ID" value="TNC47962.1"/>
    <property type="molecule type" value="Genomic_DNA"/>
</dbReference>
<sequence>MSAMTRERAYQREVAAVVEAASTTSLGDRLAWARLHRRWDRLRAAPPAAPDLGLETAALAETMAVCGDGLAWMARDGDRDIRAALIVRLAQTRRQLDRLLAGSTCAP</sequence>